<accession>A0A7C5Z7D0</accession>
<comment type="function">
    <text evidence="1 9">Iron-storage protein.</text>
</comment>
<dbReference type="InterPro" id="IPR009040">
    <property type="entry name" value="Ferritin-like_diiron"/>
</dbReference>
<evidence type="ECO:0000256" key="9">
    <source>
        <dbReference type="RuleBase" id="RU361145"/>
    </source>
</evidence>
<dbReference type="Pfam" id="PF00210">
    <property type="entry name" value="Ferritin"/>
    <property type="match status" value="1"/>
</dbReference>
<evidence type="ECO:0000256" key="5">
    <source>
        <dbReference type="ARBA" id="ARBA00023002"/>
    </source>
</evidence>
<dbReference type="PANTHER" id="PTHR11431:SF127">
    <property type="entry name" value="BACTERIAL NON-HEME FERRITIN"/>
    <property type="match status" value="1"/>
</dbReference>
<dbReference type="PROSITE" id="PS50905">
    <property type="entry name" value="FERRITIN_LIKE"/>
    <property type="match status" value="1"/>
</dbReference>
<dbReference type="InterPro" id="IPR041719">
    <property type="entry name" value="Ferritin_prok"/>
</dbReference>
<feature type="binding site" evidence="8">
    <location>
        <position position="17"/>
    </location>
    <ligand>
        <name>Fe cation</name>
        <dbReference type="ChEBI" id="CHEBI:24875"/>
        <label>1</label>
    </ligand>
</feature>
<dbReference type="InterPro" id="IPR001519">
    <property type="entry name" value="Ferritin"/>
</dbReference>
<dbReference type="FunFam" id="1.20.1260.10:FF:000001">
    <property type="entry name" value="Non-heme ferritin"/>
    <property type="match status" value="1"/>
</dbReference>
<dbReference type="GO" id="GO:0042802">
    <property type="term" value="F:identical protein binding"/>
    <property type="evidence" value="ECO:0007669"/>
    <property type="project" value="UniProtKB-ARBA"/>
</dbReference>
<dbReference type="CDD" id="cd01055">
    <property type="entry name" value="Nonheme_Ferritin"/>
    <property type="match status" value="1"/>
</dbReference>
<dbReference type="InterPro" id="IPR009078">
    <property type="entry name" value="Ferritin-like_SF"/>
</dbReference>
<evidence type="ECO:0000256" key="6">
    <source>
        <dbReference type="ARBA" id="ARBA00023004"/>
    </source>
</evidence>
<dbReference type="EC" id="1.16.3.2" evidence="9"/>
<comment type="caution">
    <text evidence="11">The sequence shown here is derived from an EMBL/GenBank/DDBJ whole genome shotgun (WGS) entry which is preliminary data.</text>
</comment>
<evidence type="ECO:0000256" key="4">
    <source>
        <dbReference type="ARBA" id="ARBA00022723"/>
    </source>
</evidence>
<evidence type="ECO:0000313" key="11">
    <source>
        <dbReference type="EMBL" id="HHS02001.1"/>
    </source>
</evidence>
<keyword evidence="3 9" id="KW-0409">Iron storage</keyword>
<dbReference type="EMBL" id="DRUZ01000072">
    <property type="protein sequence ID" value="HHS02001.1"/>
    <property type="molecule type" value="Genomic_DNA"/>
</dbReference>
<dbReference type="GO" id="GO:0006879">
    <property type="term" value="P:intracellular iron ion homeostasis"/>
    <property type="evidence" value="ECO:0007669"/>
    <property type="project" value="UniProtKB-KW"/>
</dbReference>
<proteinExistence type="inferred from homology"/>
<comment type="similarity">
    <text evidence="2 9">Belongs to the ferritin family. Prokaryotic subfamily.</text>
</comment>
<dbReference type="SUPFAM" id="SSF47240">
    <property type="entry name" value="Ferritin-like"/>
    <property type="match status" value="1"/>
</dbReference>
<dbReference type="GO" id="GO:0008199">
    <property type="term" value="F:ferric iron binding"/>
    <property type="evidence" value="ECO:0007669"/>
    <property type="project" value="InterPro"/>
</dbReference>
<name>A0A7C5Z7D0_9FIRM</name>
<evidence type="ECO:0000256" key="8">
    <source>
        <dbReference type="PIRSR" id="PIRSR601519-1"/>
    </source>
</evidence>
<reference evidence="11" key="1">
    <citation type="journal article" date="2020" name="mSystems">
        <title>Genome- and Community-Level Interaction Insights into Carbon Utilization and Element Cycling Functions of Hydrothermarchaeota in Hydrothermal Sediment.</title>
        <authorList>
            <person name="Zhou Z."/>
            <person name="Liu Y."/>
            <person name="Xu W."/>
            <person name="Pan J."/>
            <person name="Luo Z.H."/>
            <person name="Li M."/>
        </authorList>
    </citation>
    <scope>NUCLEOTIDE SEQUENCE [LARGE SCALE GENOMIC DNA]</scope>
    <source>
        <strain evidence="11">SpSt-102</strain>
    </source>
</reference>
<comment type="catalytic activity">
    <reaction evidence="7 9">
        <text>4 Fe(2+) + O2 + 6 H2O = 4 iron(III) oxide-hydroxide + 12 H(+)</text>
        <dbReference type="Rhea" id="RHEA:11972"/>
        <dbReference type="ChEBI" id="CHEBI:15377"/>
        <dbReference type="ChEBI" id="CHEBI:15378"/>
        <dbReference type="ChEBI" id="CHEBI:15379"/>
        <dbReference type="ChEBI" id="CHEBI:29033"/>
        <dbReference type="ChEBI" id="CHEBI:78619"/>
        <dbReference type="EC" id="1.16.3.2"/>
    </reaction>
</comment>
<feature type="binding site" evidence="8">
    <location>
        <position position="53"/>
    </location>
    <ligand>
        <name>Fe cation</name>
        <dbReference type="ChEBI" id="CHEBI:24875"/>
        <label>1</label>
    </ligand>
</feature>
<sequence length="172" mass="20246">MRSEKILEMLNEQLNRELFSAYFYTAMEAYFASQNLDGFAHFFMVQTKEELDHARLIFDYINKIGGRVILKELKQPKIDYSSPTEVFELALSHEQFITSSIHEIAKAALEEKDLTTHNFLQWFINEQAEEEETMDKILRKLKFIKEDPSGLLFLDKELSTRVYIPPSILQEN</sequence>
<keyword evidence="6 8" id="KW-0408">Iron</keyword>
<keyword evidence="9" id="KW-0963">Cytoplasm</keyword>
<evidence type="ECO:0000256" key="2">
    <source>
        <dbReference type="ARBA" id="ARBA00006950"/>
    </source>
</evidence>
<evidence type="ECO:0000256" key="3">
    <source>
        <dbReference type="ARBA" id="ARBA00022434"/>
    </source>
</evidence>
<comment type="subcellular location">
    <subcellularLocation>
        <location evidence="9">Cytoplasm</location>
    </subcellularLocation>
</comment>
<dbReference type="GO" id="GO:0008198">
    <property type="term" value="F:ferrous iron binding"/>
    <property type="evidence" value="ECO:0007669"/>
    <property type="project" value="TreeGrafter"/>
</dbReference>
<feature type="binding site" evidence="8">
    <location>
        <position position="50"/>
    </location>
    <ligand>
        <name>Fe cation</name>
        <dbReference type="ChEBI" id="CHEBI:24875"/>
        <label>1</label>
    </ligand>
</feature>
<keyword evidence="5" id="KW-0560">Oxidoreductase</keyword>
<feature type="binding site" evidence="8">
    <location>
        <position position="127"/>
    </location>
    <ligand>
        <name>Fe cation</name>
        <dbReference type="ChEBI" id="CHEBI:24875"/>
        <label>1</label>
    </ligand>
</feature>
<feature type="domain" description="Ferritin-like diiron" evidence="10">
    <location>
        <begin position="1"/>
        <end position="145"/>
    </location>
</feature>
<evidence type="ECO:0000256" key="7">
    <source>
        <dbReference type="ARBA" id="ARBA00048035"/>
    </source>
</evidence>
<keyword evidence="4 8" id="KW-0479">Metal-binding</keyword>
<protein>
    <recommendedName>
        <fullName evidence="9">Ferritin</fullName>
        <ecNumber evidence="9">1.16.3.2</ecNumber>
    </recommendedName>
</protein>
<dbReference type="Gene3D" id="1.20.1260.10">
    <property type="match status" value="1"/>
</dbReference>
<dbReference type="GO" id="GO:0004322">
    <property type="term" value="F:ferroxidase activity"/>
    <property type="evidence" value="ECO:0007669"/>
    <property type="project" value="TreeGrafter"/>
</dbReference>
<dbReference type="InterPro" id="IPR008331">
    <property type="entry name" value="Ferritin_DPS_dom"/>
</dbReference>
<dbReference type="AlphaFoldDB" id="A0A7C5Z7D0"/>
<evidence type="ECO:0000256" key="1">
    <source>
        <dbReference type="ARBA" id="ARBA00002485"/>
    </source>
</evidence>
<dbReference type="GO" id="GO:0006826">
    <property type="term" value="P:iron ion transport"/>
    <property type="evidence" value="ECO:0007669"/>
    <property type="project" value="InterPro"/>
</dbReference>
<dbReference type="GO" id="GO:0005829">
    <property type="term" value="C:cytosol"/>
    <property type="evidence" value="ECO:0007669"/>
    <property type="project" value="TreeGrafter"/>
</dbReference>
<dbReference type="InterPro" id="IPR012347">
    <property type="entry name" value="Ferritin-like"/>
</dbReference>
<dbReference type="PANTHER" id="PTHR11431">
    <property type="entry name" value="FERRITIN"/>
    <property type="match status" value="1"/>
</dbReference>
<evidence type="ECO:0000259" key="10">
    <source>
        <dbReference type="PROSITE" id="PS50905"/>
    </source>
</evidence>
<gene>
    <name evidence="11" type="ORF">ENL71_05735</name>
</gene>
<organism evidence="11">
    <name type="scientific">Caldicellulosiruptor owensensis</name>
    <dbReference type="NCBI Taxonomy" id="55205"/>
    <lineage>
        <taxon>Bacteria</taxon>
        <taxon>Bacillati</taxon>
        <taxon>Bacillota</taxon>
        <taxon>Bacillota incertae sedis</taxon>
        <taxon>Caldicellulosiruptorales</taxon>
        <taxon>Caldicellulosiruptoraceae</taxon>
        <taxon>Caldicellulosiruptor</taxon>
    </lineage>
</organism>
<feature type="binding site" evidence="8">
    <location>
        <position position="94"/>
    </location>
    <ligand>
        <name>Fe cation</name>
        <dbReference type="ChEBI" id="CHEBI:24875"/>
        <label>1</label>
    </ligand>
</feature>